<dbReference type="EMBL" id="AL731579">
    <property type="protein sequence ID" value="CAE05480.1"/>
    <property type="molecule type" value="Genomic_DNA"/>
</dbReference>
<gene>
    <name evidence="2" type="primary">OSJNBa0006A01.26</name>
</gene>
<evidence type="ECO:0000256" key="1">
    <source>
        <dbReference type="SAM" id="MobiDB-lite"/>
    </source>
</evidence>
<dbReference type="AlphaFoldDB" id="Q5JQ06"/>
<name>Q5JQ06_ORYSA</name>
<feature type="compositionally biased region" description="Low complexity" evidence="1">
    <location>
        <begin position="95"/>
        <end position="113"/>
    </location>
</feature>
<evidence type="ECO:0000313" key="2">
    <source>
        <dbReference type="EMBL" id="CAE05480.1"/>
    </source>
</evidence>
<feature type="compositionally biased region" description="Basic and acidic residues" evidence="1">
    <location>
        <begin position="65"/>
        <end position="82"/>
    </location>
</feature>
<accession>Q5JQ06</accession>
<protein>
    <submittedName>
        <fullName evidence="2">OSJNBa0006A01.26 protein</fullName>
    </submittedName>
</protein>
<proteinExistence type="predicted"/>
<feature type="compositionally biased region" description="Basic and acidic residues" evidence="1">
    <location>
        <begin position="114"/>
        <end position="131"/>
    </location>
</feature>
<sequence length="187" mass="20553">MAMNGVGDKQTGSQRRKTAGLRGGRRRVWRMVFAAGSTALAERRRKAARKGTPATEEAAALGERSWPEKRCDGGEARSRTREGSAGFIGGDGASRGRNQRGQSRGARLAASRSSGDRRSREAEDVTPAERGKSKKRGRGKELSSLSILDEEREDGARGRERRCLRVFGRERTEQRGRAATGHGWCRR</sequence>
<reference evidence="2" key="1">
    <citation type="journal article" date="2002" name="Nature">
        <title>Sequence and analysis of rice chromosome 4.</title>
        <authorList>
            <person name="Feng Q."/>
            <person name="Zhang Y."/>
            <person name="Hao P."/>
            <person name="Wang S."/>
            <person name="Fu G."/>
            <person name="Huang Y."/>
            <person name="Li Y."/>
            <person name="Zhu J."/>
            <person name="Liu Y."/>
            <person name="Hu X."/>
            <person name="Jia P."/>
            <person name="Zhang Y."/>
            <person name="Zhao Q."/>
            <person name="Ying K."/>
            <person name="Yu S."/>
            <person name="Tang Y."/>
            <person name="Weng Q."/>
            <person name="Zhang L."/>
            <person name="Lu Y."/>
            <person name="Mu J."/>
            <person name="Lu Y."/>
            <person name="Zhang L.S."/>
            <person name="Yu Z."/>
            <person name="Fan D."/>
            <person name="Liu X."/>
            <person name="Lu T."/>
            <person name="Li C."/>
            <person name="Wu Y."/>
            <person name="Sun T."/>
            <person name="Lei H."/>
            <person name="Li T."/>
            <person name="Hu H."/>
            <person name="Guan J."/>
            <person name="Wu M."/>
            <person name="Zhang R."/>
            <person name="Zhou B."/>
            <person name="Chen Z."/>
            <person name="Chen L."/>
            <person name="Jin Z."/>
            <person name="Wang R."/>
            <person name="Yin H."/>
            <person name="Cai Z."/>
            <person name="Ren S."/>
            <person name="Lv G."/>
            <person name="Gu W."/>
            <person name="Zhu G."/>
            <person name="Tu Y."/>
            <person name="Jia J."/>
            <person name="Zhang Y."/>
            <person name="Chen J."/>
            <person name="Kang H."/>
            <person name="Chen X."/>
            <person name="Shao C."/>
            <person name="Sun Y."/>
            <person name="Hu Q."/>
            <person name="Zhang X."/>
            <person name="Zhang W."/>
            <person name="Wang L."/>
            <person name="Ding C."/>
            <person name="Sheng H."/>
            <person name="Gu J."/>
            <person name="Chen S."/>
            <person name="Ni L."/>
            <person name="Zhu F."/>
            <person name="Chen W."/>
            <person name="Lan L."/>
            <person name="Lai Y."/>
            <person name="Cheng Z."/>
            <person name="Gu M."/>
            <person name="Jiang J."/>
            <person name="Li J."/>
            <person name="Hong G."/>
            <person name="Xue Y."/>
            <person name="Han B."/>
        </authorList>
    </citation>
    <scope>NUCLEOTIDE SEQUENCE</scope>
</reference>
<feature type="compositionally biased region" description="Basic residues" evidence="1">
    <location>
        <begin position="14"/>
        <end position="29"/>
    </location>
</feature>
<feature type="region of interest" description="Disordered" evidence="1">
    <location>
        <begin position="1"/>
        <end position="159"/>
    </location>
</feature>
<organism evidence="2">
    <name type="scientific">Oryza sativa</name>
    <name type="common">Rice</name>
    <dbReference type="NCBI Taxonomy" id="4530"/>
    <lineage>
        <taxon>Eukaryota</taxon>
        <taxon>Viridiplantae</taxon>
        <taxon>Streptophyta</taxon>
        <taxon>Embryophyta</taxon>
        <taxon>Tracheophyta</taxon>
        <taxon>Spermatophyta</taxon>
        <taxon>Magnoliopsida</taxon>
        <taxon>Liliopsida</taxon>
        <taxon>Poales</taxon>
        <taxon>Poaceae</taxon>
        <taxon>BOP clade</taxon>
        <taxon>Oryzoideae</taxon>
        <taxon>Oryzeae</taxon>
        <taxon>Oryzinae</taxon>
        <taxon>Oryza</taxon>
    </lineage>
</organism>